<evidence type="ECO:0000313" key="2">
    <source>
        <dbReference type="Proteomes" id="UP001164746"/>
    </source>
</evidence>
<organism evidence="1 2">
    <name type="scientific">Mya arenaria</name>
    <name type="common">Soft-shell clam</name>
    <dbReference type="NCBI Taxonomy" id="6604"/>
    <lineage>
        <taxon>Eukaryota</taxon>
        <taxon>Metazoa</taxon>
        <taxon>Spiralia</taxon>
        <taxon>Lophotrochozoa</taxon>
        <taxon>Mollusca</taxon>
        <taxon>Bivalvia</taxon>
        <taxon>Autobranchia</taxon>
        <taxon>Heteroconchia</taxon>
        <taxon>Euheterodonta</taxon>
        <taxon>Imparidentia</taxon>
        <taxon>Neoheterodontei</taxon>
        <taxon>Myida</taxon>
        <taxon>Myoidea</taxon>
        <taxon>Myidae</taxon>
        <taxon>Mya</taxon>
    </lineage>
</organism>
<keyword evidence="2" id="KW-1185">Reference proteome</keyword>
<accession>A0ABY7FUA1</accession>
<gene>
    <name evidence="1" type="ORF">MAR_038523</name>
</gene>
<dbReference type="Proteomes" id="UP001164746">
    <property type="component" value="Chromosome 13"/>
</dbReference>
<proteinExistence type="predicted"/>
<dbReference type="EMBL" id="CP111024">
    <property type="protein sequence ID" value="WAR24854.1"/>
    <property type="molecule type" value="Genomic_DNA"/>
</dbReference>
<evidence type="ECO:0000313" key="1">
    <source>
        <dbReference type="EMBL" id="WAR24854.1"/>
    </source>
</evidence>
<name>A0ABY7FUA1_MYAAR</name>
<sequence>FLRVLLLPVKHSRPSLLGVGPGKVVLPQLFLRQDVRFEATVQLNPCNTMYVVKVAEALARDGFGGAVDCKCKTYYNMEAKYSAIQFQMMNVYASEVISQC</sequence>
<protein>
    <submittedName>
        <fullName evidence="1">Uncharacterized protein</fullName>
    </submittedName>
</protein>
<feature type="non-terminal residue" evidence="1">
    <location>
        <position position="1"/>
    </location>
</feature>
<reference evidence="1" key="1">
    <citation type="submission" date="2022-11" db="EMBL/GenBank/DDBJ databases">
        <title>Centuries of genome instability and evolution in soft-shell clam transmissible cancer (bioRxiv).</title>
        <authorList>
            <person name="Hart S.F.M."/>
            <person name="Yonemitsu M.A."/>
            <person name="Giersch R.M."/>
            <person name="Beal B.F."/>
            <person name="Arriagada G."/>
            <person name="Davis B.W."/>
            <person name="Ostrander E.A."/>
            <person name="Goff S.P."/>
            <person name="Metzger M.J."/>
        </authorList>
    </citation>
    <scope>NUCLEOTIDE SEQUENCE</scope>
    <source>
        <strain evidence="1">MELC-2E11</strain>
        <tissue evidence="1">Siphon/mantle</tissue>
    </source>
</reference>